<dbReference type="Gene3D" id="1.10.150.300">
    <property type="entry name" value="TGS-like domain"/>
    <property type="match status" value="1"/>
</dbReference>
<sequence>MKVGIVGLPNVGKSTLFNILTKSKVLEANYPFATINPNKGIVIVPEPRLDALANIFKSQKKIPTQIEFVDIAGLVKNASKGQGLGNQFLSNIRDVDAICHIIRCFDNPNIVNVMEKVDPIEEIEIIETEIILSDLEQIERRIKKTNKQNLKEIEILEKIKEYLFSLGEKKIYQKELSNEEIKTIKNFNLISFKPKIYIGNFEEKDLNNLSENIFFQQIINYSKNKNIHFIPICIILEKKILEFEIQEQNKILKLYKIKNNALNQIIQKSYEILNLQTYFTTGQKESKAWSFLKGMTAPECAGIIHTDFQIGFIKAEVFNYEDLIKYQDLINLKKRGKIRLEGKKYLVQDGDIITFFFNV</sequence>
<feature type="binding site" evidence="6">
    <location>
        <begin position="10"/>
        <end position="15"/>
    </location>
    <ligand>
        <name>ATP</name>
        <dbReference type="ChEBI" id="CHEBI:30616"/>
    </ligand>
</feature>
<name>A0ABY7M1C3_9MOLU</name>
<gene>
    <name evidence="6 9" type="primary">ychF</name>
    <name evidence="9" type="ORF">O7R10_00385</name>
</gene>
<comment type="similarity">
    <text evidence="6">Belongs to the TRAFAC class OBG-HflX-like GTPase superfamily. OBG GTPase family. YchF/OLA1 subfamily.</text>
</comment>
<dbReference type="HAMAP" id="MF_00944">
    <property type="entry name" value="YchF_OLA1_ATPase"/>
    <property type="match status" value="1"/>
</dbReference>
<dbReference type="PROSITE" id="PS51710">
    <property type="entry name" value="G_OBG"/>
    <property type="match status" value="1"/>
</dbReference>
<comment type="function">
    <text evidence="6">ATPase that binds to both the 70S ribosome and the 50S ribosomal subunit in a nucleotide-independent manner.</text>
</comment>
<evidence type="ECO:0000256" key="3">
    <source>
        <dbReference type="ARBA" id="ARBA00022741"/>
    </source>
</evidence>
<dbReference type="EMBL" id="CP115156">
    <property type="protein sequence ID" value="WBL31511.1"/>
    <property type="molecule type" value="Genomic_DNA"/>
</dbReference>
<evidence type="ECO:0000256" key="6">
    <source>
        <dbReference type="HAMAP-Rule" id="MF_00944"/>
    </source>
</evidence>
<dbReference type="PROSITE" id="PS51880">
    <property type="entry name" value="TGS"/>
    <property type="match status" value="1"/>
</dbReference>
<evidence type="ECO:0000259" key="7">
    <source>
        <dbReference type="PROSITE" id="PS51710"/>
    </source>
</evidence>
<feature type="domain" description="OBG-type G" evidence="7">
    <location>
        <begin position="1"/>
        <end position="252"/>
    </location>
</feature>
<keyword evidence="5" id="KW-0460">Magnesium</keyword>
<proteinExistence type="inferred from homology"/>
<dbReference type="InterPro" id="IPR013029">
    <property type="entry name" value="YchF_C"/>
</dbReference>
<comment type="cofactor">
    <cofactor evidence="1">
        <name>Mg(2+)</name>
        <dbReference type="ChEBI" id="CHEBI:18420"/>
    </cofactor>
</comment>
<dbReference type="Pfam" id="PF06071">
    <property type="entry name" value="YchF-GTPase_C"/>
    <property type="match status" value="1"/>
</dbReference>
<evidence type="ECO:0000313" key="10">
    <source>
        <dbReference type="Proteomes" id="UP001210120"/>
    </source>
</evidence>
<dbReference type="InterPro" id="IPR004396">
    <property type="entry name" value="ATPase_YchF/OLA1"/>
</dbReference>
<dbReference type="PRINTS" id="PR00326">
    <property type="entry name" value="GTP1OBG"/>
</dbReference>
<dbReference type="Gene3D" id="3.40.50.300">
    <property type="entry name" value="P-loop containing nucleotide triphosphate hydrolases"/>
    <property type="match status" value="1"/>
</dbReference>
<dbReference type="InterPro" id="IPR004095">
    <property type="entry name" value="TGS"/>
</dbReference>
<dbReference type="PIRSF" id="PIRSF006641">
    <property type="entry name" value="CHP00092"/>
    <property type="match status" value="1"/>
</dbReference>
<dbReference type="Gene3D" id="3.10.20.30">
    <property type="match status" value="1"/>
</dbReference>
<dbReference type="InterPro" id="IPR041706">
    <property type="entry name" value="YchF_N"/>
</dbReference>
<keyword evidence="10" id="KW-1185">Reference proteome</keyword>
<dbReference type="SUPFAM" id="SSF81271">
    <property type="entry name" value="TGS-like"/>
    <property type="match status" value="1"/>
</dbReference>
<evidence type="ECO:0000259" key="8">
    <source>
        <dbReference type="PROSITE" id="PS51880"/>
    </source>
</evidence>
<dbReference type="PANTHER" id="PTHR23305:SF18">
    <property type="entry name" value="OBG-TYPE G DOMAIN-CONTAINING PROTEIN"/>
    <property type="match status" value="1"/>
</dbReference>
<reference evidence="9" key="1">
    <citation type="submission" date="2022-12" db="EMBL/GenBank/DDBJ databases">
        <title>Genomic Characterization of Candidatus Phytoplasma sacchari in China.</title>
        <authorList>
            <person name="Zhang R.-Y."/>
        </authorList>
    </citation>
    <scope>NUCLEOTIDE SEQUENCE [LARGE SCALE GENOMIC DNA]</scope>
    <source>
        <strain evidence="9">SCWL1</strain>
    </source>
</reference>
<keyword evidence="4 6" id="KW-0067">ATP-binding</keyword>
<evidence type="ECO:0000256" key="2">
    <source>
        <dbReference type="ARBA" id="ARBA00022723"/>
    </source>
</evidence>
<dbReference type="Pfam" id="PF01926">
    <property type="entry name" value="MMR_HSR1"/>
    <property type="match status" value="1"/>
</dbReference>
<feature type="domain" description="TGS" evidence="8">
    <location>
        <begin position="274"/>
        <end position="357"/>
    </location>
</feature>
<dbReference type="InterPro" id="IPR006073">
    <property type="entry name" value="GTP-bd"/>
</dbReference>
<dbReference type="InterPro" id="IPR027417">
    <property type="entry name" value="P-loop_NTPase"/>
</dbReference>
<dbReference type="NCBIfam" id="TIGR00092">
    <property type="entry name" value="redox-regulated ATPase YchF"/>
    <property type="match status" value="1"/>
</dbReference>
<keyword evidence="3 6" id="KW-0547">Nucleotide-binding</keyword>
<evidence type="ECO:0000256" key="5">
    <source>
        <dbReference type="ARBA" id="ARBA00022842"/>
    </source>
</evidence>
<organism evidence="9 10">
    <name type="scientific">Candidatus Phytoplasma sacchari</name>
    <dbReference type="NCBI Taxonomy" id="2609813"/>
    <lineage>
        <taxon>Bacteria</taxon>
        <taxon>Bacillati</taxon>
        <taxon>Mycoplasmatota</taxon>
        <taxon>Mollicutes</taxon>
        <taxon>Acholeplasmatales</taxon>
        <taxon>Acholeplasmataceae</taxon>
        <taxon>Candidatus Phytoplasma</taxon>
        <taxon>16SrXI (Rice yellow dwarf group)</taxon>
    </lineage>
</organism>
<dbReference type="InterPro" id="IPR023192">
    <property type="entry name" value="TGS-like_dom_sf"/>
</dbReference>
<protein>
    <recommendedName>
        <fullName evidence="6">Ribosome-binding ATPase YchF</fullName>
    </recommendedName>
</protein>
<dbReference type="CDD" id="cd01900">
    <property type="entry name" value="YchF"/>
    <property type="match status" value="1"/>
</dbReference>
<dbReference type="InterPro" id="IPR012676">
    <property type="entry name" value="TGS-like"/>
</dbReference>
<evidence type="ECO:0000313" key="9">
    <source>
        <dbReference type="EMBL" id="WBL31511.1"/>
    </source>
</evidence>
<accession>A0ABY7M1C3</accession>
<dbReference type="Proteomes" id="UP001210120">
    <property type="component" value="Chromosome"/>
</dbReference>
<dbReference type="InterPro" id="IPR012675">
    <property type="entry name" value="Beta-grasp_dom_sf"/>
</dbReference>
<evidence type="ECO:0000256" key="1">
    <source>
        <dbReference type="ARBA" id="ARBA00001946"/>
    </source>
</evidence>
<keyword evidence="2" id="KW-0479">Metal-binding</keyword>
<evidence type="ECO:0000256" key="4">
    <source>
        <dbReference type="ARBA" id="ARBA00022840"/>
    </source>
</evidence>
<dbReference type="SUPFAM" id="SSF52540">
    <property type="entry name" value="P-loop containing nucleoside triphosphate hydrolases"/>
    <property type="match status" value="1"/>
</dbReference>
<dbReference type="InterPro" id="IPR031167">
    <property type="entry name" value="G_OBG"/>
</dbReference>
<dbReference type="PANTHER" id="PTHR23305">
    <property type="entry name" value="OBG GTPASE FAMILY"/>
    <property type="match status" value="1"/>
</dbReference>